<organism evidence="1">
    <name type="scientific">Populus davidiana</name>
    <dbReference type="NCBI Taxonomy" id="266767"/>
    <lineage>
        <taxon>Eukaryota</taxon>
        <taxon>Viridiplantae</taxon>
        <taxon>Streptophyta</taxon>
        <taxon>Embryophyta</taxon>
        <taxon>Tracheophyta</taxon>
        <taxon>Spermatophyta</taxon>
        <taxon>Magnoliopsida</taxon>
        <taxon>eudicotyledons</taxon>
        <taxon>Gunneridae</taxon>
        <taxon>Pentapetalae</taxon>
        <taxon>rosids</taxon>
        <taxon>fabids</taxon>
        <taxon>Malpighiales</taxon>
        <taxon>Salicaceae</taxon>
        <taxon>Saliceae</taxon>
        <taxon>Populus</taxon>
    </lineage>
</organism>
<sequence length="101" mass="11337">MQNVDHFPIIYEDILLCMLPCLRFQTCDGSRSPHSWVPPLASAFVADATAISLFFIPVCLCLCACPCGQFWSGLLWPVGFIDSERRYLFGHSIGIVHHHLS</sequence>
<proteinExistence type="predicted"/>
<accession>A0A6M2EBG5</accession>
<dbReference type="AlphaFoldDB" id="A0A6M2EBG5"/>
<protein>
    <submittedName>
        <fullName evidence="1">Uncharacterized protein</fullName>
    </submittedName>
</protein>
<dbReference type="EMBL" id="GILB01000963">
    <property type="protein sequence ID" value="NUU81296.1"/>
    <property type="molecule type" value="Transcribed_RNA"/>
</dbReference>
<reference evidence="1" key="1">
    <citation type="submission" date="2020-03" db="EMBL/GenBank/DDBJ databases">
        <authorList>
            <person name="Zhang R."/>
        </authorList>
    </citation>
    <scope>NUCLEOTIDE SEQUENCE</scope>
</reference>
<name>A0A6M2EBG5_9ROSI</name>
<evidence type="ECO:0000313" key="1">
    <source>
        <dbReference type="EMBL" id="NUU81296.1"/>
    </source>
</evidence>